<sequence length="339" mass="35542">MQGKLAIRIAVAAFALGTLGLVAQPADAQNWKPTKPITIIVPWAAGGSTDQVIRVTAAELEKELGQKIVVVNQPGASGSIGTKSVLEGQKDGYTWASGAAKDIGSYAVSGLLDTTSKDWDFYLAVANQAVISVNPNTPYKSVADLLAAMKAKPGQVSFATAGVNSSGHYGSEALSRAAGATYKHVSYDGGNPAVIATVAGETEVTSQLGVEQIEMIRGKRLRALAVLADKPLVVDGVPPIEPITKTLPSFRTEINYFGIFVPKGVPAEVTATLNKIWEEKIKKSAALQKYSADKGALFDPRFGDDAKKASFPAIQGAAWILQEGGKAKINPETIGIPKP</sequence>
<evidence type="ECO:0000313" key="4">
    <source>
        <dbReference type="Proteomes" id="UP000317496"/>
    </source>
</evidence>
<evidence type="ECO:0000256" key="2">
    <source>
        <dbReference type="SAM" id="SignalP"/>
    </source>
</evidence>
<dbReference type="Gene3D" id="3.40.190.10">
    <property type="entry name" value="Periplasmic binding protein-like II"/>
    <property type="match status" value="1"/>
</dbReference>
<keyword evidence="2" id="KW-0732">Signal</keyword>
<dbReference type="RefSeq" id="WP_144067239.1">
    <property type="nucleotide sequence ID" value="NZ_CP041636.1"/>
</dbReference>
<dbReference type="CDD" id="cd07012">
    <property type="entry name" value="PBP2_Bug_TTT"/>
    <property type="match status" value="1"/>
</dbReference>
<proteinExistence type="inferred from homology"/>
<dbReference type="InterPro" id="IPR005064">
    <property type="entry name" value="BUG"/>
</dbReference>
<dbReference type="PANTHER" id="PTHR42928">
    <property type="entry name" value="TRICARBOXYLATE-BINDING PROTEIN"/>
    <property type="match status" value="1"/>
</dbReference>
<accession>A0A516GXI6</accession>
<dbReference type="Pfam" id="PF03401">
    <property type="entry name" value="TctC"/>
    <property type="match status" value="1"/>
</dbReference>
<dbReference type="Gene3D" id="3.40.190.150">
    <property type="entry name" value="Bordetella uptake gene, domain 1"/>
    <property type="match status" value="1"/>
</dbReference>
<dbReference type="KEGG" id="fer:FNB15_02735"/>
<organism evidence="3 4">
    <name type="scientific">Ferrovibrio terrae</name>
    <dbReference type="NCBI Taxonomy" id="2594003"/>
    <lineage>
        <taxon>Bacteria</taxon>
        <taxon>Pseudomonadati</taxon>
        <taxon>Pseudomonadota</taxon>
        <taxon>Alphaproteobacteria</taxon>
        <taxon>Rhodospirillales</taxon>
        <taxon>Rhodospirillaceae</taxon>
        <taxon>Ferrovibrio</taxon>
    </lineage>
</organism>
<evidence type="ECO:0000313" key="3">
    <source>
        <dbReference type="EMBL" id="QDO96258.1"/>
    </source>
</evidence>
<keyword evidence="4" id="KW-1185">Reference proteome</keyword>
<protein>
    <submittedName>
        <fullName evidence="3">Tripartite tricarboxylate transporter substrate binding protein</fullName>
    </submittedName>
</protein>
<feature type="chain" id="PRO_5021725365" evidence="2">
    <location>
        <begin position="29"/>
        <end position="339"/>
    </location>
</feature>
<gene>
    <name evidence="3" type="ORF">FNB15_02735</name>
</gene>
<feature type="signal peptide" evidence="2">
    <location>
        <begin position="1"/>
        <end position="28"/>
    </location>
</feature>
<evidence type="ECO:0000256" key="1">
    <source>
        <dbReference type="ARBA" id="ARBA00006987"/>
    </source>
</evidence>
<dbReference type="InterPro" id="IPR042100">
    <property type="entry name" value="Bug_dom1"/>
</dbReference>
<dbReference type="Proteomes" id="UP000317496">
    <property type="component" value="Chromosome"/>
</dbReference>
<dbReference type="SUPFAM" id="SSF53850">
    <property type="entry name" value="Periplasmic binding protein-like II"/>
    <property type="match status" value="1"/>
</dbReference>
<dbReference type="EMBL" id="CP041636">
    <property type="protein sequence ID" value="QDO96258.1"/>
    <property type="molecule type" value="Genomic_DNA"/>
</dbReference>
<dbReference type="OrthoDB" id="8443386at2"/>
<dbReference type="PIRSF" id="PIRSF017082">
    <property type="entry name" value="YflP"/>
    <property type="match status" value="1"/>
</dbReference>
<name>A0A516GXI6_9PROT</name>
<comment type="similarity">
    <text evidence="1">Belongs to the UPF0065 (bug) family.</text>
</comment>
<dbReference type="PANTHER" id="PTHR42928:SF5">
    <property type="entry name" value="BLR1237 PROTEIN"/>
    <property type="match status" value="1"/>
</dbReference>
<reference evidence="3 4" key="1">
    <citation type="submission" date="2019-07" db="EMBL/GenBank/DDBJ databases">
        <title>Genome sequencing for Ferrovibrio sp. K5.</title>
        <authorList>
            <person name="Park S.-J."/>
        </authorList>
    </citation>
    <scope>NUCLEOTIDE SEQUENCE [LARGE SCALE GENOMIC DNA]</scope>
    <source>
        <strain evidence="3 4">K5</strain>
    </source>
</reference>
<dbReference type="AlphaFoldDB" id="A0A516GXI6"/>